<protein>
    <submittedName>
        <fullName evidence="2">Uncharacterized protein</fullName>
    </submittedName>
</protein>
<evidence type="ECO:0000313" key="2">
    <source>
        <dbReference type="Ensembl" id="ENSPTXP00000010682.1"/>
    </source>
</evidence>
<feature type="region of interest" description="Disordered" evidence="1">
    <location>
        <begin position="1"/>
        <end position="20"/>
    </location>
</feature>
<reference evidence="2" key="2">
    <citation type="submission" date="2025-09" db="UniProtKB">
        <authorList>
            <consortium name="Ensembl"/>
        </authorList>
    </citation>
    <scope>IDENTIFICATION</scope>
</reference>
<dbReference type="Ensembl" id="ENSPTXT00000011037.1">
    <property type="protein sequence ID" value="ENSPTXP00000010682.1"/>
    <property type="gene ID" value="ENSPTXG00000007568.1"/>
</dbReference>
<evidence type="ECO:0000313" key="3">
    <source>
        <dbReference type="Proteomes" id="UP000472273"/>
    </source>
</evidence>
<keyword evidence="3" id="KW-1185">Reference proteome</keyword>
<organism evidence="2 3">
    <name type="scientific">Pseudonaja textilis</name>
    <name type="common">Eastern brown snake</name>
    <dbReference type="NCBI Taxonomy" id="8673"/>
    <lineage>
        <taxon>Eukaryota</taxon>
        <taxon>Metazoa</taxon>
        <taxon>Chordata</taxon>
        <taxon>Craniata</taxon>
        <taxon>Vertebrata</taxon>
        <taxon>Euteleostomi</taxon>
        <taxon>Lepidosauria</taxon>
        <taxon>Squamata</taxon>
        <taxon>Bifurcata</taxon>
        <taxon>Unidentata</taxon>
        <taxon>Episquamata</taxon>
        <taxon>Toxicofera</taxon>
        <taxon>Serpentes</taxon>
        <taxon>Colubroidea</taxon>
        <taxon>Elapidae</taxon>
        <taxon>Hydrophiinae</taxon>
        <taxon>Pseudonaja</taxon>
    </lineage>
</organism>
<accession>A0A670YG01</accession>
<evidence type="ECO:0000256" key="1">
    <source>
        <dbReference type="SAM" id="MobiDB-lite"/>
    </source>
</evidence>
<proteinExistence type="predicted"/>
<name>A0A670YG01_PSETE</name>
<reference evidence="2" key="1">
    <citation type="submission" date="2025-08" db="UniProtKB">
        <authorList>
            <consortium name="Ensembl"/>
        </authorList>
    </citation>
    <scope>IDENTIFICATION</scope>
</reference>
<feature type="compositionally biased region" description="Basic and acidic residues" evidence="1">
    <location>
        <begin position="11"/>
        <end position="20"/>
    </location>
</feature>
<dbReference type="Proteomes" id="UP000472273">
    <property type="component" value="Unplaced"/>
</dbReference>
<dbReference type="AlphaFoldDB" id="A0A670YG01"/>
<sequence>MGSRISSASKESMKRSRELEKRLKEDAIKDSRTVKLLLLGKQRYLHFDLQTDSDCFRDSIQPPPSLPSPFCPRSKERVPQILMAEL</sequence>
<feature type="compositionally biased region" description="Polar residues" evidence="1">
    <location>
        <begin position="1"/>
        <end position="10"/>
    </location>
</feature>